<comment type="similarity">
    <text evidence="5">Belongs to the methyltransferase superfamily. UbiG/COQ3 family.</text>
</comment>
<dbReference type="EC" id="2.1.1.64" evidence="5"/>
<name>A0A066ZS75_HYDMR</name>
<dbReference type="GO" id="GO:0102208">
    <property type="term" value="F:2-polyprenyl-6-hydroxyphenol methylase activity"/>
    <property type="evidence" value="ECO:0007669"/>
    <property type="project" value="UniProtKB-EC"/>
</dbReference>
<dbReference type="GO" id="GO:0032259">
    <property type="term" value="P:methylation"/>
    <property type="evidence" value="ECO:0007669"/>
    <property type="project" value="UniProtKB-KW"/>
</dbReference>
<dbReference type="UniPathway" id="UPA00232"/>
<gene>
    <name evidence="5" type="primary">ubiG</name>
    <name evidence="6" type="ORF">EI16_02135</name>
</gene>
<dbReference type="PANTHER" id="PTHR43464">
    <property type="entry name" value="METHYLTRANSFERASE"/>
    <property type="match status" value="1"/>
</dbReference>
<keyword evidence="7" id="KW-1185">Reference proteome</keyword>
<dbReference type="Gene3D" id="3.40.50.150">
    <property type="entry name" value="Vaccinia Virus protein VP39"/>
    <property type="match status" value="1"/>
</dbReference>
<dbReference type="GO" id="GO:0061542">
    <property type="term" value="F:3-demethylubiquinol 3-O-methyltransferase activity"/>
    <property type="evidence" value="ECO:0007669"/>
    <property type="project" value="UniProtKB-UniRule"/>
</dbReference>
<evidence type="ECO:0000256" key="1">
    <source>
        <dbReference type="ARBA" id="ARBA00022603"/>
    </source>
</evidence>
<evidence type="ECO:0000256" key="2">
    <source>
        <dbReference type="ARBA" id="ARBA00022679"/>
    </source>
</evidence>
<evidence type="ECO:0000256" key="3">
    <source>
        <dbReference type="ARBA" id="ARBA00022688"/>
    </source>
</evidence>
<dbReference type="HAMAP" id="MF_00472">
    <property type="entry name" value="UbiG"/>
    <property type="match status" value="1"/>
</dbReference>
<dbReference type="Pfam" id="PF13489">
    <property type="entry name" value="Methyltransf_23"/>
    <property type="match status" value="1"/>
</dbReference>
<comment type="function">
    <text evidence="5">O-methyltransferase that catalyzes the 2 O-methylation steps in the ubiquinone biosynthetic pathway.</text>
</comment>
<feature type="binding site" evidence="5">
    <location>
        <position position="84"/>
    </location>
    <ligand>
        <name>S-adenosyl-L-methionine</name>
        <dbReference type="ChEBI" id="CHEBI:59789"/>
    </ligand>
</feature>
<keyword evidence="1 5" id="KW-0489">Methyltransferase</keyword>
<organism evidence="6 7">
    <name type="scientific">Hydrogenovibrio marinus</name>
    <dbReference type="NCBI Taxonomy" id="28885"/>
    <lineage>
        <taxon>Bacteria</taxon>
        <taxon>Pseudomonadati</taxon>
        <taxon>Pseudomonadota</taxon>
        <taxon>Gammaproteobacteria</taxon>
        <taxon>Thiotrichales</taxon>
        <taxon>Piscirickettsiaceae</taxon>
        <taxon>Hydrogenovibrio</taxon>
    </lineage>
</organism>
<dbReference type="GO" id="GO:0010420">
    <property type="term" value="F:polyprenyldihydroxybenzoate methyltransferase activity"/>
    <property type="evidence" value="ECO:0007669"/>
    <property type="project" value="InterPro"/>
</dbReference>
<dbReference type="SUPFAM" id="SSF53335">
    <property type="entry name" value="S-adenosyl-L-methionine-dependent methyltransferases"/>
    <property type="match status" value="1"/>
</dbReference>
<dbReference type="InterPro" id="IPR029063">
    <property type="entry name" value="SAM-dependent_MTases_sf"/>
</dbReference>
<dbReference type="InterPro" id="IPR010233">
    <property type="entry name" value="UbiG_MeTrfase"/>
</dbReference>
<dbReference type="STRING" id="28885.EI16_02135"/>
<evidence type="ECO:0000256" key="4">
    <source>
        <dbReference type="ARBA" id="ARBA00022691"/>
    </source>
</evidence>
<evidence type="ECO:0000256" key="5">
    <source>
        <dbReference type="HAMAP-Rule" id="MF_00472"/>
    </source>
</evidence>
<protein>
    <recommendedName>
        <fullName evidence="5">Ubiquinone biosynthesis O-methyltransferase</fullName>
    </recommendedName>
    <alternativeName>
        <fullName evidence="5">2-polyprenyl-6-hydroxyphenol methylase</fullName>
        <ecNumber evidence="5">2.1.1.222</ecNumber>
    </alternativeName>
    <alternativeName>
        <fullName evidence="5">3-demethylubiquinone 3-O-methyltransferase</fullName>
        <ecNumber evidence="5">2.1.1.64</ecNumber>
    </alternativeName>
</protein>
<keyword evidence="4 5" id="KW-0949">S-adenosyl-L-methionine</keyword>
<dbReference type="CDD" id="cd02440">
    <property type="entry name" value="AdoMet_MTases"/>
    <property type="match status" value="1"/>
</dbReference>
<comment type="pathway">
    <text evidence="5">Cofactor biosynthesis; ubiquinone biosynthesis.</text>
</comment>
<accession>A0A066ZS75</accession>
<dbReference type="PANTHER" id="PTHR43464:SF19">
    <property type="entry name" value="UBIQUINONE BIOSYNTHESIS O-METHYLTRANSFERASE, MITOCHONDRIAL"/>
    <property type="match status" value="1"/>
</dbReference>
<sequence length="239" mass="26294">MILKTMSDHSNADQAELNNFNQFAHTWWDKEGEFGALHTINPFRVEFIESHTPLQGKTALDIGCGGGILSESLAQAGAKTTGIDLAEEVLTVAKLHSLESELSIDYQCIAAEAHAKAHPEHYDVVTCMEMLEHVPDPASIIQAAADCVKPNGWVFFSTLNRNYKAYLLGIFAAENLLNLVPKGTHTYDKFIKPSELDAMARQAGLQLIDGAGIDFNPVLNQYGLSDKLDVNYLLAYQKN</sequence>
<dbReference type="Proteomes" id="UP000027341">
    <property type="component" value="Unassembled WGS sequence"/>
</dbReference>
<dbReference type="NCBIfam" id="TIGR01983">
    <property type="entry name" value="UbiG"/>
    <property type="match status" value="1"/>
</dbReference>
<feature type="binding site" evidence="5">
    <location>
        <position position="128"/>
    </location>
    <ligand>
        <name>S-adenosyl-L-methionine</name>
        <dbReference type="ChEBI" id="CHEBI:59789"/>
    </ligand>
</feature>
<dbReference type="FunFam" id="3.40.50.150:FF:000028">
    <property type="entry name" value="Ubiquinone biosynthesis O-methyltransferase"/>
    <property type="match status" value="1"/>
</dbReference>
<proteinExistence type="inferred from homology"/>
<dbReference type="AlphaFoldDB" id="A0A066ZS75"/>
<comment type="catalytic activity">
    <reaction evidence="5">
        <text>a 3-demethylubiquinol + S-adenosyl-L-methionine = a ubiquinol + S-adenosyl-L-homocysteine + H(+)</text>
        <dbReference type="Rhea" id="RHEA:44380"/>
        <dbReference type="Rhea" id="RHEA-COMP:9566"/>
        <dbReference type="Rhea" id="RHEA-COMP:10914"/>
        <dbReference type="ChEBI" id="CHEBI:15378"/>
        <dbReference type="ChEBI" id="CHEBI:17976"/>
        <dbReference type="ChEBI" id="CHEBI:57856"/>
        <dbReference type="ChEBI" id="CHEBI:59789"/>
        <dbReference type="ChEBI" id="CHEBI:84422"/>
        <dbReference type="EC" id="2.1.1.64"/>
    </reaction>
</comment>
<feature type="binding site" evidence="5">
    <location>
        <position position="44"/>
    </location>
    <ligand>
        <name>S-adenosyl-L-methionine</name>
        <dbReference type="ChEBI" id="CHEBI:59789"/>
    </ligand>
</feature>
<keyword evidence="2 5" id="KW-0808">Transferase</keyword>
<keyword evidence="6" id="KW-0830">Ubiquinone</keyword>
<comment type="catalytic activity">
    <reaction evidence="5">
        <text>a 3-(all-trans-polyprenyl)benzene-1,2-diol + S-adenosyl-L-methionine = a 2-methoxy-6-(all-trans-polyprenyl)phenol + S-adenosyl-L-homocysteine + H(+)</text>
        <dbReference type="Rhea" id="RHEA:31411"/>
        <dbReference type="Rhea" id="RHEA-COMP:9550"/>
        <dbReference type="Rhea" id="RHEA-COMP:9551"/>
        <dbReference type="ChEBI" id="CHEBI:15378"/>
        <dbReference type="ChEBI" id="CHEBI:57856"/>
        <dbReference type="ChEBI" id="CHEBI:59789"/>
        <dbReference type="ChEBI" id="CHEBI:62729"/>
        <dbReference type="ChEBI" id="CHEBI:62731"/>
        <dbReference type="EC" id="2.1.1.222"/>
    </reaction>
</comment>
<keyword evidence="3 5" id="KW-0831">Ubiquinone biosynthesis</keyword>
<evidence type="ECO:0000313" key="6">
    <source>
        <dbReference type="EMBL" id="KDN95129.1"/>
    </source>
</evidence>
<evidence type="ECO:0000313" key="7">
    <source>
        <dbReference type="Proteomes" id="UP000027341"/>
    </source>
</evidence>
<feature type="binding site" evidence="5">
    <location>
        <position position="63"/>
    </location>
    <ligand>
        <name>S-adenosyl-L-methionine</name>
        <dbReference type="ChEBI" id="CHEBI:59789"/>
    </ligand>
</feature>
<reference evidence="6 7" key="1">
    <citation type="submission" date="2014-04" db="EMBL/GenBank/DDBJ databases">
        <title>Draft genome sequence of Hydrogenovibrio marinus MH-110, a model organism for aerobic H2 metabolism.</title>
        <authorList>
            <person name="Cha H.J."/>
            <person name="Jo B.H."/>
            <person name="Hwang B.H."/>
        </authorList>
    </citation>
    <scope>NUCLEOTIDE SEQUENCE [LARGE SCALE GENOMIC DNA]</scope>
    <source>
        <strain evidence="6 7">MH-110</strain>
    </source>
</reference>
<dbReference type="EMBL" id="JMIU01000001">
    <property type="protein sequence ID" value="KDN95129.1"/>
    <property type="molecule type" value="Genomic_DNA"/>
</dbReference>
<comment type="caution">
    <text evidence="6">The sequence shown here is derived from an EMBL/GenBank/DDBJ whole genome shotgun (WGS) entry which is preliminary data.</text>
</comment>
<dbReference type="EC" id="2.1.1.222" evidence="5"/>